<dbReference type="AlphaFoldDB" id="E9E9U1"/>
<dbReference type="EMBL" id="GL698529">
    <property type="protein sequence ID" value="EFY87292.1"/>
    <property type="molecule type" value="Genomic_DNA"/>
</dbReference>
<dbReference type="HOGENOM" id="CLU_1349230_0_0_1"/>
<keyword evidence="2" id="KW-1185">Reference proteome</keyword>
<dbReference type="OrthoDB" id="3335358at2759"/>
<evidence type="ECO:0000313" key="1">
    <source>
        <dbReference type="EMBL" id="EFY87292.1"/>
    </source>
</evidence>
<sequence>MASRTVLLNQGPYYHEDAATGPIAAGIFIQVSNGIQTLAISYTLYCEAVDKATMSEFGGIIQWSGCTGCGDATSARADGPASLCDESSEIISDGITSIEQTKICLQNHHVYATRPHPRRLPTIRTRSDRWVPRTADMFFSHVSEVWVVKIQLDELIQHRIHWQGDGCVHLYGNFGARNVVAAQKCARQGESWSDCFQDATWLI</sequence>
<evidence type="ECO:0000313" key="2">
    <source>
        <dbReference type="Proteomes" id="UP000002499"/>
    </source>
</evidence>
<reference evidence="1 2" key="1">
    <citation type="journal article" date="2011" name="PLoS Genet.">
        <title>Genome sequencing and comparative transcriptomics of the model entomopathogenic fungi Metarhizium anisopliae and M. acridum.</title>
        <authorList>
            <person name="Gao Q."/>
            <person name="Jin K."/>
            <person name="Ying S.H."/>
            <person name="Zhang Y."/>
            <person name="Xiao G."/>
            <person name="Shang Y."/>
            <person name="Duan Z."/>
            <person name="Hu X."/>
            <person name="Xie X.Q."/>
            <person name="Zhou G."/>
            <person name="Peng G."/>
            <person name="Luo Z."/>
            <person name="Huang W."/>
            <person name="Wang B."/>
            <person name="Fang W."/>
            <person name="Wang S."/>
            <person name="Zhong Y."/>
            <person name="Ma L.J."/>
            <person name="St Leger R.J."/>
            <person name="Zhao G.P."/>
            <person name="Pei Y."/>
            <person name="Feng M.G."/>
            <person name="Xia Y."/>
            <person name="Wang C."/>
        </authorList>
    </citation>
    <scope>NUCLEOTIDE SEQUENCE [LARGE SCALE GENOMIC DNA]</scope>
    <source>
        <strain evidence="1 2">CQMa 102</strain>
    </source>
</reference>
<accession>E9E9U1</accession>
<dbReference type="InParanoid" id="E9E9U1"/>
<organism evidence="2">
    <name type="scientific">Metarhizium acridum (strain CQMa 102)</name>
    <dbReference type="NCBI Taxonomy" id="655827"/>
    <lineage>
        <taxon>Eukaryota</taxon>
        <taxon>Fungi</taxon>
        <taxon>Dikarya</taxon>
        <taxon>Ascomycota</taxon>
        <taxon>Pezizomycotina</taxon>
        <taxon>Sordariomycetes</taxon>
        <taxon>Hypocreomycetidae</taxon>
        <taxon>Hypocreales</taxon>
        <taxon>Clavicipitaceae</taxon>
        <taxon>Metarhizium</taxon>
    </lineage>
</organism>
<dbReference type="STRING" id="655827.E9E9U1"/>
<proteinExistence type="predicted"/>
<name>E9E9U1_METAQ</name>
<gene>
    <name evidence="1" type="ORF">MAC_06639</name>
</gene>
<dbReference type="Proteomes" id="UP000002499">
    <property type="component" value="Unassembled WGS sequence"/>
</dbReference>
<dbReference type="Gene3D" id="3.20.170.20">
    <property type="entry name" value="Protein of unknown function DUF952"/>
    <property type="match status" value="1"/>
</dbReference>
<protein>
    <submittedName>
        <fullName evidence="1">Uncharacterized protein</fullName>
    </submittedName>
</protein>